<evidence type="ECO:0000313" key="4">
    <source>
        <dbReference type="Proteomes" id="UP000285013"/>
    </source>
</evidence>
<dbReference type="Proteomes" id="UP000284772">
    <property type="component" value="Unassembled WGS sequence"/>
</dbReference>
<proteinExistence type="predicted"/>
<dbReference type="PROSITE" id="PS51257">
    <property type="entry name" value="PROKAR_LIPOPROTEIN"/>
    <property type="match status" value="1"/>
</dbReference>
<dbReference type="RefSeq" id="WP_115503751.1">
    <property type="nucleotide sequence ID" value="NZ_CABMMK010000008.1"/>
</dbReference>
<reference evidence="3 4" key="1">
    <citation type="submission" date="2018-08" db="EMBL/GenBank/DDBJ databases">
        <title>A genome reference for cultivated species of the human gut microbiota.</title>
        <authorList>
            <person name="Zou Y."/>
            <person name="Xue W."/>
            <person name="Luo G."/>
        </authorList>
    </citation>
    <scope>NUCLEOTIDE SEQUENCE [LARGE SCALE GENOMIC DNA]</scope>
    <source>
        <strain evidence="1 3">AF19-10AC</strain>
        <strain evidence="2 4">AF36-16BH</strain>
    </source>
</reference>
<sequence length="381" mass="42664">MTKYLLGLIGLWLMCSCSDTDSGETPPIDPPTPTPTVTITKPEFVFGFQGQSKYSYCPSALKQADGTVHLYFCGNPENLIMVDNIFHIKINPDGTQTAAKSVLQPGVPGSWDDHHTCDPSVIEGNFTWKNTTYKYAMFFLSNMYGVYYNEIGVAFSNDLDADSWVKYPQQIVKKTWSSEGDQEIGGGGKSWGVGQPSVVSLDGKGKLLLTYTVGDIGGTRIVWTEADFSNMDTYSISTPQTIVQTGLKAIDNQSRDYTCNSEFAIDKDADKIVMIRPVQPMPNDYPNYLNSSLEIDYMNLSDFTNQRGNWTPIYRITPDDTGYPRNHNATLLRDNFGHLQDWEEPEFYFTVSKAAPDVQPSGSSHAEWTYHIWKSKVVKSK</sequence>
<dbReference type="AlphaFoldDB" id="A0A412PJJ1"/>
<evidence type="ECO:0000313" key="3">
    <source>
        <dbReference type="Proteomes" id="UP000284772"/>
    </source>
</evidence>
<dbReference type="SUPFAM" id="SSF75005">
    <property type="entry name" value="Arabinanase/levansucrase/invertase"/>
    <property type="match status" value="1"/>
</dbReference>
<evidence type="ECO:0000313" key="2">
    <source>
        <dbReference type="EMBL" id="RHL96654.1"/>
    </source>
</evidence>
<gene>
    <name evidence="1" type="ORF">DWX27_01160</name>
    <name evidence="2" type="ORF">DWZ95_01125</name>
</gene>
<comment type="caution">
    <text evidence="2">The sequence shown here is derived from an EMBL/GenBank/DDBJ whole genome shotgun (WGS) entry which is preliminary data.</text>
</comment>
<dbReference type="InterPro" id="IPR023296">
    <property type="entry name" value="Glyco_hydro_beta-prop_sf"/>
</dbReference>
<dbReference type="EMBL" id="QRPE01000001">
    <property type="protein sequence ID" value="RHL96654.1"/>
    <property type="molecule type" value="Genomic_DNA"/>
</dbReference>
<protein>
    <submittedName>
        <fullName evidence="2">Sugar-binding protein</fullName>
    </submittedName>
</protein>
<dbReference type="Gene3D" id="2.115.10.20">
    <property type="entry name" value="Glycosyl hydrolase domain, family 43"/>
    <property type="match status" value="1"/>
</dbReference>
<name>A0A412PJJ1_9BACE</name>
<dbReference type="Proteomes" id="UP000285013">
    <property type="component" value="Unassembled WGS sequence"/>
</dbReference>
<organism evidence="2 4">
    <name type="scientific">Bacteroides intestinalis</name>
    <dbReference type="NCBI Taxonomy" id="329854"/>
    <lineage>
        <taxon>Bacteria</taxon>
        <taxon>Pseudomonadati</taxon>
        <taxon>Bacteroidota</taxon>
        <taxon>Bacteroidia</taxon>
        <taxon>Bacteroidales</taxon>
        <taxon>Bacteroidaceae</taxon>
        <taxon>Bacteroides</taxon>
    </lineage>
</organism>
<dbReference type="EMBL" id="QRWT01000001">
    <property type="protein sequence ID" value="RGT58347.1"/>
    <property type="molecule type" value="Genomic_DNA"/>
</dbReference>
<evidence type="ECO:0000313" key="1">
    <source>
        <dbReference type="EMBL" id="RGT58347.1"/>
    </source>
</evidence>
<accession>A0A412PJJ1</accession>